<keyword evidence="5 8" id="KW-0812">Transmembrane</keyword>
<dbReference type="InterPro" id="IPR006459">
    <property type="entry name" value="CASP/CASPL"/>
</dbReference>
<evidence type="ECO:0000256" key="6">
    <source>
        <dbReference type="ARBA" id="ARBA00022989"/>
    </source>
</evidence>
<dbReference type="InterPro" id="IPR006702">
    <property type="entry name" value="CASP_dom"/>
</dbReference>
<dbReference type="InterPro" id="IPR044173">
    <property type="entry name" value="CASPL"/>
</dbReference>
<evidence type="ECO:0000313" key="11">
    <source>
        <dbReference type="Proteomes" id="UP000327013"/>
    </source>
</evidence>
<comment type="subcellular location">
    <subcellularLocation>
        <location evidence="1 8">Cell membrane</location>
        <topology evidence="1 8">Multi-pass membrane protein</topology>
    </subcellularLocation>
</comment>
<evidence type="ECO:0000256" key="8">
    <source>
        <dbReference type="RuleBase" id="RU361233"/>
    </source>
</evidence>
<dbReference type="PANTHER" id="PTHR36488">
    <property type="entry name" value="CASP-LIKE PROTEIN 1U1"/>
    <property type="match status" value="1"/>
</dbReference>
<dbReference type="GO" id="GO:0005886">
    <property type="term" value="C:plasma membrane"/>
    <property type="evidence" value="ECO:0007669"/>
    <property type="project" value="UniProtKB-SubCell"/>
</dbReference>
<evidence type="ECO:0000256" key="5">
    <source>
        <dbReference type="ARBA" id="ARBA00022692"/>
    </source>
</evidence>
<protein>
    <recommendedName>
        <fullName evidence="8">CASP-like protein</fullName>
    </recommendedName>
</protein>
<dbReference type="PANTHER" id="PTHR36488:SF8">
    <property type="entry name" value="CASP-LIKE PROTEIN 1U1"/>
    <property type="match status" value="1"/>
</dbReference>
<evidence type="ECO:0000259" key="9">
    <source>
        <dbReference type="Pfam" id="PF04535"/>
    </source>
</evidence>
<feature type="transmembrane region" description="Helical" evidence="8">
    <location>
        <begin position="68"/>
        <end position="91"/>
    </location>
</feature>
<dbReference type="NCBIfam" id="TIGR01569">
    <property type="entry name" value="A_tha_TIGR01569"/>
    <property type="match status" value="1"/>
</dbReference>
<sequence>MDGTESKFPPNPPRKTQKIVLGAQIGLRILVIATSLPATWVMLTSRQSTEIFGITFDARYSYSSTSKFFAFANAVACAFVLLSLLFVFFFCRQGPNPSNYYYLFLHDLFMMSLVLAGCAAATAEGFIGRYGNSHAGWIPICDHFGKFCNKMTTSVILSYLSLSFLLMLTIISASKSRQIQVSSSLI</sequence>
<feature type="domain" description="Casparian strip membrane protein" evidence="9">
    <location>
        <begin position="22"/>
        <end position="162"/>
    </location>
</feature>
<proteinExistence type="inferred from homology"/>
<keyword evidence="7 8" id="KW-0472">Membrane</keyword>
<dbReference type="EMBL" id="CM017321">
    <property type="protein sequence ID" value="KAE7998648.1"/>
    <property type="molecule type" value="Genomic_DNA"/>
</dbReference>
<organism evidence="10 11">
    <name type="scientific">Carpinus fangiana</name>
    <dbReference type="NCBI Taxonomy" id="176857"/>
    <lineage>
        <taxon>Eukaryota</taxon>
        <taxon>Viridiplantae</taxon>
        <taxon>Streptophyta</taxon>
        <taxon>Embryophyta</taxon>
        <taxon>Tracheophyta</taxon>
        <taxon>Spermatophyta</taxon>
        <taxon>Magnoliopsida</taxon>
        <taxon>eudicotyledons</taxon>
        <taxon>Gunneridae</taxon>
        <taxon>Pentapetalae</taxon>
        <taxon>rosids</taxon>
        <taxon>fabids</taxon>
        <taxon>Fagales</taxon>
        <taxon>Betulaceae</taxon>
        <taxon>Carpinus</taxon>
    </lineage>
</organism>
<dbReference type="Proteomes" id="UP000327013">
    <property type="component" value="Chromosome 1"/>
</dbReference>
<dbReference type="OrthoDB" id="1904499at2759"/>
<comment type="subunit">
    <text evidence="3 8">Homodimer and heterodimers.</text>
</comment>
<evidence type="ECO:0000256" key="7">
    <source>
        <dbReference type="ARBA" id="ARBA00023136"/>
    </source>
</evidence>
<evidence type="ECO:0000256" key="1">
    <source>
        <dbReference type="ARBA" id="ARBA00004651"/>
    </source>
</evidence>
<keyword evidence="11" id="KW-1185">Reference proteome</keyword>
<dbReference type="AlphaFoldDB" id="A0A5N6QH51"/>
<feature type="transmembrane region" description="Helical" evidence="8">
    <location>
        <begin position="103"/>
        <end position="123"/>
    </location>
</feature>
<keyword evidence="4 8" id="KW-1003">Cell membrane</keyword>
<reference evidence="10 11" key="1">
    <citation type="submission" date="2019-06" db="EMBL/GenBank/DDBJ databases">
        <title>A chromosomal-level reference genome of Carpinus fangiana (Coryloideae, Betulaceae).</title>
        <authorList>
            <person name="Yang X."/>
            <person name="Wang Z."/>
            <person name="Zhang L."/>
            <person name="Hao G."/>
            <person name="Liu J."/>
            <person name="Yang Y."/>
        </authorList>
    </citation>
    <scope>NUCLEOTIDE SEQUENCE [LARGE SCALE GENOMIC DNA]</scope>
    <source>
        <strain evidence="10">Cfa_2016G</strain>
        <tissue evidence="10">Leaf</tissue>
    </source>
</reference>
<evidence type="ECO:0000256" key="4">
    <source>
        <dbReference type="ARBA" id="ARBA00022475"/>
    </source>
</evidence>
<feature type="transmembrane region" description="Helical" evidence="8">
    <location>
        <begin position="21"/>
        <end position="43"/>
    </location>
</feature>
<accession>A0A5N6QH51</accession>
<evidence type="ECO:0000313" key="10">
    <source>
        <dbReference type="EMBL" id="KAE7998648.1"/>
    </source>
</evidence>
<evidence type="ECO:0000256" key="3">
    <source>
        <dbReference type="ARBA" id="ARBA00011489"/>
    </source>
</evidence>
<evidence type="ECO:0000256" key="2">
    <source>
        <dbReference type="ARBA" id="ARBA00007651"/>
    </source>
</evidence>
<name>A0A5N6QH51_9ROSI</name>
<dbReference type="Pfam" id="PF04535">
    <property type="entry name" value="CASP_dom"/>
    <property type="match status" value="1"/>
</dbReference>
<keyword evidence="6 8" id="KW-1133">Transmembrane helix</keyword>
<gene>
    <name evidence="10" type="ORF">FH972_003173</name>
</gene>
<feature type="transmembrane region" description="Helical" evidence="8">
    <location>
        <begin position="156"/>
        <end position="174"/>
    </location>
</feature>
<comment type="similarity">
    <text evidence="2 8">Belongs to the Casparian strip membrane proteins (CASP) family.</text>
</comment>